<keyword evidence="1" id="KW-0479">Metal-binding</keyword>
<dbReference type="AlphaFoldDB" id="A0A1B0CLJ7"/>
<keyword evidence="4" id="KW-0862">Zinc</keyword>
<evidence type="ECO:0000256" key="4">
    <source>
        <dbReference type="ARBA" id="ARBA00022833"/>
    </source>
</evidence>
<protein>
    <submittedName>
        <fullName evidence="8">Putative transcription factor grauzone-like protein</fullName>
    </submittedName>
</protein>
<evidence type="ECO:0000256" key="3">
    <source>
        <dbReference type="ARBA" id="ARBA00022771"/>
    </source>
</evidence>
<sequence length="339" mass="39775">MKKVTQEPMKASILMNQIVQIQKKKIAEHPEEDVEERTKSTKDRKSRDEKIDEEIHAFFKMECVLCNIPFSRFTDVQVHFRKEHKRRGYVVCCGKKLNRPMKLHEHMNVHVNPTKHQCPVCEKWYKTHDSMLMHRKLQHTPVEERKFFCKKCPKRFALAHALTAHMITHMPAEEKKHVCSTCGQAFALATILVQHVRRVHENAHVQVCEICAKVFRCKNIFEKHMLEHNNQLKPTIPCTVCGKMFTYLVAMQRHRRRHNTSGSLECPICQRVAANRQALQEHIKNNHRERKASSVASVGFNSNANYFHHKKNAHPAEHKAEREKRLAQQVFLKPEVKAD</sequence>
<evidence type="ECO:0000256" key="1">
    <source>
        <dbReference type="ARBA" id="ARBA00022723"/>
    </source>
</evidence>
<dbReference type="PANTHER" id="PTHR19818:SF139">
    <property type="entry name" value="PAIR-RULE PROTEIN ODD-PAIRED"/>
    <property type="match status" value="1"/>
</dbReference>
<dbReference type="Proteomes" id="UP000092461">
    <property type="component" value="Unassembled WGS sequence"/>
</dbReference>
<dbReference type="PROSITE" id="PS50157">
    <property type="entry name" value="ZINC_FINGER_C2H2_2"/>
    <property type="match status" value="5"/>
</dbReference>
<dbReference type="EMBL" id="AJWK01017380">
    <property type="status" value="NOT_ANNOTATED_CDS"/>
    <property type="molecule type" value="Genomic_DNA"/>
</dbReference>
<evidence type="ECO:0000259" key="7">
    <source>
        <dbReference type="PROSITE" id="PS50157"/>
    </source>
</evidence>
<evidence type="ECO:0000256" key="6">
    <source>
        <dbReference type="SAM" id="MobiDB-lite"/>
    </source>
</evidence>
<dbReference type="InterPro" id="IPR036236">
    <property type="entry name" value="Znf_C2H2_sf"/>
</dbReference>
<keyword evidence="3 5" id="KW-0863">Zinc-finger</keyword>
<accession>A0A1B0CLJ7</accession>
<dbReference type="EnsemblMetazoa" id="LLOJ005484-RA">
    <property type="protein sequence ID" value="LLOJ005484-PA"/>
    <property type="gene ID" value="LLOJ005484"/>
</dbReference>
<dbReference type="SUPFAM" id="SSF57667">
    <property type="entry name" value="beta-beta-alpha zinc fingers"/>
    <property type="match status" value="3"/>
</dbReference>
<evidence type="ECO:0000256" key="2">
    <source>
        <dbReference type="ARBA" id="ARBA00022737"/>
    </source>
</evidence>
<feature type="domain" description="C2H2-type" evidence="7">
    <location>
        <begin position="147"/>
        <end position="174"/>
    </location>
</feature>
<dbReference type="VEuPathDB" id="VectorBase:LLOJ005484"/>
<dbReference type="SMART" id="SM00355">
    <property type="entry name" value="ZnF_C2H2"/>
    <property type="match status" value="8"/>
</dbReference>
<dbReference type="GO" id="GO:0008270">
    <property type="term" value="F:zinc ion binding"/>
    <property type="evidence" value="ECO:0007669"/>
    <property type="project" value="UniProtKB-KW"/>
</dbReference>
<name>A0A1B0CLJ7_LUTLO</name>
<dbReference type="PROSITE" id="PS00028">
    <property type="entry name" value="ZINC_FINGER_C2H2_1"/>
    <property type="match status" value="6"/>
</dbReference>
<reference evidence="9" key="3">
    <citation type="submission" date="2020-05" db="UniProtKB">
        <authorList>
            <consortium name="EnsemblMetazoa"/>
        </authorList>
    </citation>
    <scope>IDENTIFICATION</scope>
    <source>
        <strain evidence="9">Jacobina</strain>
    </source>
</reference>
<dbReference type="VEuPathDB" id="VectorBase:LLONM1_011949"/>
<evidence type="ECO:0000313" key="9">
    <source>
        <dbReference type="EnsemblMetazoa" id="LLOJ005484-PA"/>
    </source>
</evidence>
<dbReference type="EMBL" id="GITU01009141">
    <property type="protein sequence ID" value="MBC1177844.1"/>
    <property type="molecule type" value="Transcribed_RNA"/>
</dbReference>
<evidence type="ECO:0000313" key="8">
    <source>
        <dbReference type="EMBL" id="MBC1177844.1"/>
    </source>
</evidence>
<evidence type="ECO:0000313" key="10">
    <source>
        <dbReference type="Proteomes" id="UP000092461"/>
    </source>
</evidence>
<evidence type="ECO:0000256" key="5">
    <source>
        <dbReference type="PROSITE-ProRule" id="PRU00042"/>
    </source>
</evidence>
<dbReference type="PANTHER" id="PTHR19818">
    <property type="entry name" value="ZINC FINGER PROTEIN ZIC AND GLI"/>
    <property type="match status" value="1"/>
</dbReference>
<feature type="domain" description="C2H2-type" evidence="7">
    <location>
        <begin position="177"/>
        <end position="205"/>
    </location>
</feature>
<keyword evidence="10" id="KW-1185">Reference proteome</keyword>
<feature type="domain" description="C2H2-type" evidence="7">
    <location>
        <begin position="264"/>
        <end position="292"/>
    </location>
</feature>
<feature type="region of interest" description="Disordered" evidence="6">
    <location>
        <begin position="24"/>
        <end position="48"/>
    </location>
</feature>
<organism evidence="9 10">
    <name type="scientific">Lutzomyia longipalpis</name>
    <name type="common">Sand fly</name>
    <dbReference type="NCBI Taxonomy" id="7200"/>
    <lineage>
        <taxon>Eukaryota</taxon>
        <taxon>Metazoa</taxon>
        <taxon>Ecdysozoa</taxon>
        <taxon>Arthropoda</taxon>
        <taxon>Hexapoda</taxon>
        <taxon>Insecta</taxon>
        <taxon>Pterygota</taxon>
        <taxon>Neoptera</taxon>
        <taxon>Endopterygota</taxon>
        <taxon>Diptera</taxon>
        <taxon>Nematocera</taxon>
        <taxon>Psychodoidea</taxon>
        <taxon>Psychodidae</taxon>
        <taxon>Lutzomyia</taxon>
        <taxon>Lutzomyia</taxon>
    </lineage>
</organism>
<reference evidence="8" key="2">
    <citation type="journal article" date="2020" name="BMC">
        <title>Leishmania infection induces a limited differential gene expression in the sand fly midgut.</title>
        <authorList>
            <person name="Coutinho-Abreu I.V."/>
            <person name="Serafim T.D."/>
            <person name="Meneses C."/>
            <person name="Kamhawi S."/>
            <person name="Oliveira F."/>
            <person name="Valenzuela J.G."/>
        </authorList>
    </citation>
    <scope>NUCLEOTIDE SEQUENCE</scope>
    <source>
        <strain evidence="8">Jacobina</strain>
        <tissue evidence="8">Midgut</tissue>
    </source>
</reference>
<dbReference type="GO" id="GO:0000981">
    <property type="term" value="F:DNA-binding transcription factor activity, RNA polymerase II-specific"/>
    <property type="evidence" value="ECO:0007669"/>
    <property type="project" value="TreeGrafter"/>
</dbReference>
<feature type="domain" description="C2H2-type" evidence="7">
    <location>
        <begin position="236"/>
        <end position="263"/>
    </location>
</feature>
<dbReference type="Pfam" id="PF00096">
    <property type="entry name" value="zf-C2H2"/>
    <property type="match status" value="2"/>
</dbReference>
<dbReference type="GO" id="GO:0005634">
    <property type="term" value="C:nucleus"/>
    <property type="evidence" value="ECO:0007669"/>
    <property type="project" value="UniProtKB-ARBA"/>
</dbReference>
<keyword evidence="2" id="KW-0677">Repeat</keyword>
<dbReference type="InterPro" id="IPR013087">
    <property type="entry name" value="Znf_C2H2_type"/>
</dbReference>
<dbReference type="InterPro" id="IPR050329">
    <property type="entry name" value="GLI_C2H2-zinc-finger"/>
</dbReference>
<dbReference type="GO" id="GO:0045944">
    <property type="term" value="P:positive regulation of transcription by RNA polymerase II"/>
    <property type="evidence" value="ECO:0007669"/>
    <property type="project" value="UniProtKB-ARBA"/>
</dbReference>
<feature type="domain" description="C2H2-type" evidence="7">
    <location>
        <begin position="116"/>
        <end position="144"/>
    </location>
</feature>
<dbReference type="GO" id="GO:0000978">
    <property type="term" value="F:RNA polymerase II cis-regulatory region sequence-specific DNA binding"/>
    <property type="evidence" value="ECO:0007669"/>
    <property type="project" value="TreeGrafter"/>
</dbReference>
<dbReference type="Gene3D" id="3.30.160.60">
    <property type="entry name" value="Classic Zinc Finger"/>
    <property type="match status" value="4"/>
</dbReference>
<feature type="compositionally biased region" description="Basic and acidic residues" evidence="6">
    <location>
        <begin position="36"/>
        <end position="48"/>
    </location>
</feature>
<proteinExistence type="predicted"/>
<reference evidence="10" key="1">
    <citation type="submission" date="2012-05" db="EMBL/GenBank/DDBJ databases">
        <title>Whole Genome Assembly of Lutzomyia longipalpis.</title>
        <authorList>
            <person name="Richards S."/>
            <person name="Qu C."/>
            <person name="Dillon R."/>
            <person name="Worley K."/>
            <person name="Scherer S."/>
            <person name="Batterton M."/>
            <person name="Taylor A."/>
            <person name="Hawes A."/>
            <person name="Hernandez B."/>
            <person name="Kovar C."/>
            <person name="Mandapat C."/>
            <person name="Pham C."/>
            <person name="Qu C."/>
            <person name="Jing C."/>
            <person name="Bess C."/>
            <person name="Bandaranaike D."/>
            <person name="Ngo D."/>
            <person name="Ongeri F."/>
            <person name="Arias F."/>
            <person name="Lara F."/>
            <person name="Weissenberger G."/>
            <person name="Kamau G."/>
            <person name="Han H."/>
            <person name="Shen H."/>
            <person name="Dinh H."/>
            <person name="Khalil I."/>
            <person name="Jones J."/>
            <person name="Shafer J."/>
            <person name="Jayaseelan J."/>
            <person name="Quiroz J."/>
            <person name="Blankenburg K."/>
            <person name="Nguyen L."/>
            <person name="Jackson L."/>
            <person name="Francisco L."/>
            <person name="Tang L.-Y."/>
            <person name="Pu L.-L."/>
            <person name="Perales L."/>
            <person name="Lorensuhewa L."/>
            <person name="Munidasa M."/>
            <person name="Coyle M."/>
            <person name="Taylor M."/>
            <person name="Puazo M."/>
            <person name="Firestine M."/>
            <person name="Scheel M."/>
            <person name="Javaid M."/>
            <person name="Wang M."/>
            <person name="Li M."/>
            <person name="Tabassum N."/>
            <person name="Saada N."/>
            <person name="Osuji N."/>
            <person name="Aqrawi P."/>
            <person name="Fu Q."/>
            <person name="Thornton R."/>
            <person name="Raj R."/>
            <person name="Goodspeed R."/>
            <person name="Mata R."/>
            <person name="Najjar R."/>
            <person name="Gubbala S."/>
            <person name="Lee S."/>
            <person name="Denson S."/>
            <person name="Patil S."/>
            <person name="Macmil S."/>
            <person name="Qi S."/>
            <person name="Matskevitch T."/>
            <person name="Palculict T."/>
            <person name="Mathew T."/>
            <person name="Vee V."/>
            <person name="Velamala V."/>
            <person name="Korchina V."/>
            <person name="Cai W."/>
            <person name="Liu W."/>
            <person name="Dai W."/>
            <person name="Zou X."/>
            <person name="Zhu Y."/>
            <person name="Zhang Y."/>
            <person name="Wu Y.-Q."/>
            <person name="Xin Y."/>
            <person name="Nazarath L."/>
            <person name="Kovar C."/>
            <person name="Han Y."/>
            <person name="Muzny D."/>
            <person name="Gibbs R."/>
        </authorList>
    </citation>
    <scope>NUCLEOTIDE SEQUENCE [LARGE SCALE GENOMIC DNA]</scope>
    <source>
        <strain evidence="10">Jacobina</strain>
    </source>
</reference>